<keyword evidence="9" id="KW-0411">Iron-sulfur</keyword>
<comment type="pathway">
    <text evidence="2">Cofactor biosynthesis; NAD(+) biosynthesis; quinolinate from iminoaspartate: step 1/1.</text>
</comment>
<keyword evidence="12" id="KW-1185">Reference proteome</keyword>
<accession>A0A1Y6BCJ0</accession>
<dbReference type="UniPathway" id="UPA00253">
    <property type="reaction ID" value="UER00327"/>
</dbReference>
<evidence type="ECO:0000256" key="10">
    <source>
        <dbReference type="NCBIfam" id="TIGR00550"/>
    </source>
</evidence>
<evidence type="ECO:0000256" key="6">
    <source>
        <dbReference type="ARBA" id="ARBA00022679"/>
    </source>
</evidence>
<evidence type="ECO:0000256" key="1">
    <source>
        <dbReference type="ARBA" id="ARBA00001966"/>
    </source>
</evidence>
<dbReference type="PANTHER" id="PTHR30573">
    <property type="entry name" value="QUINOLINATE SYNTHETASE A"/>
    <property type="match status" value="1"/>
</dbReference>
<dbReference type="GO" id="GO:0046872">
    <property type="term" value="F:metal ion binding"/>
    <property type="evidence" value="ECO:0007669"/>
    <property type="project" value="UniProtKB-KW"/>
</dbReference>
<keyword evidence="6" id="KW-0808">Transferase</keyword>
<evidence type="ECO:0000256" key="2">
    <source>
        <dbReference type="ARBA" id="ARBA00005065"/>
    </source>
</evidence>
<evidence type="ECO:0000256" key="7">
    <source>
        <dbReference type="ARBA" id="ARBA00022723"/>
    </source>
</evidence>
<dbReference type="EMBL" id="FXAG01000002">
    <property type="protein sequence ID" value="SME96999.1"/>
    <property type="molecule type" value="Genomic_DNA"/>
</dbReference>
<dbReference type="AlphaFoldDB" id="A0A1Y6BCJ0"/>
<keyword evidence="4" id="KW-0004">4Fe-4S</keyword>
<dbReference type="Proteomes" id="UP000192920">
    <property type="component" value="Unassembled WGS sequence"/>
</dbReference>
<dbReference type="Pfam" id="PF02445">
    <property type="entry name" value="NadA"/>
    <property type="match status" value="1"/>
</dbReference>
<evidence type="ECO:0000256" key="5">
    <source>
        <dbReference type="ARBA" id="ARBA00022642"/>
    </source>
</evidence>
<comment type="cofactor">
    <cofactor evidence="1">
        <name>[4Fe-4S] cluster</name>
        <dbReference type="ChEBI" id="CHEBI:49883"/>
    </cofactor>
</comment>
<evidence type="ECO:0000256" key="9">
    <source>
        <dbReference type="ARBA" id="ARBA00023014"/>
    </source>
</evidence>
<keyword evidence="8" id="KW-0408">Iron</keyword>
<dbReference type="GO" id="GO:0008987">
    <property type="term" value="F:quinolinate synthetase A activity"/>
    <property type="evidence" value="ECO:0007669"/>
    <property type="project" value="UniProtKB-UniRule"/>
</dbReference>
<dbReference type="EC" id="2.5.1.72" evidence="3 10"/>
<organism evidence="11 12">
    <name type="scientific">Pseudogulbenkiania subflava DSM 22618</name>
    <dbReference type="NCBI Taxonomy" id="1123014"/>
    <lineage>
        <taxon>Bacteria</taxon>
        <taxon>Pseudomonadati</taxon>
        <taxon>Pseudomonadota</taxon>
        <taxon>Betaproteobacteria</taxon>
        <taxon>Neisseriales</taxon>
        <taxon>Chromobacteriaceae</taxon>
        <taxon>Pseudogulbenkiania</taxon>
    </lineage>
</organism>
<dbReference type="PANTHER" id="PTHR30573:SF0">
    <property type="entry name" value="QUINOLINATE SYNTHASE, CHLOROPLASTIC"/>
    <property type="match status" value="1"/>
</dbReference>
<dbReference type="SUPFAM" id="SSF142754">
    <property type="entry name" value="NadA-like"/>
    <property type="match status" value="1"/>
</dbReference>
<evidence type="ECO:0000256" key="3">
    <source>
        <dbReference type="ARBA" id="ARBA00012669"/>
    </source>
</evidence>
<sequence length="305" mass="34115">MTKRVVTLAHYYTQPEIQQMADKVGDSLELSLYAREAEADIIVFAGVRFMAETAKILNPQAEVILPDAGSTCSLVTQTDVAALKAWREEHADYVHVSYINSSAEHKALSDWIVTSRNVDDIIAHLYEQGKKVIFSPDRNMGAYLNYQYGYDMPLWSAVCEVHDKFNEAALNEALSAVTGKAHLIAHPESPLPVLKRADYVGSTSGMLNWVKQFKGSPEEVIFVATEDGILYNMSQARPDLDLRQAPIYAGCQCNSCPYMKMNTIEAVKRAQQGGGTHIDYLSTEQMDAARVPIERMLEFSQRYYA</sequence>
<dbReference type="Gene3D" id="3.40.50.10800">
    <property type="entry name" value="NadA-like"/>
    <property type="match status" value="3"/>
</dbReference>
<dbReference type="NCBIfam" id="NF006878">
    <property type="entry name" value="PRK09375.1-2"/>
    <property type="match status" value="1"/>
</dbReference>
<dbReference type="RefSeq" id="WP_085274766.1">
    <property type="nucleotide sequence ID" value="NZ_FXAG01000002.1"/>
</dbReference>
<proteinExistence type="predicted"/>
<dbReference type="GO" id="GO:0005829">
    <property type="term" value="C:cytosol"/>
    <property type="evidence" value="ECO:0007669"/>
    <property type="project" value="TreeGrafter"/>
</dbReference>
<evidence type="ECO:0000256" key="8">
    <source>
        <dbReference type="ARBA" id="ARBA00023004"/>
    </source>
</evidence>
<dbReference type="STRING" id="1123014.SAMN02745746_00393"/>
<dbReference type="GO" id="GO:0034628">
    <property type="term" value="P:'de novo' NAD+ biosynthetic process from L-aspartate"/>
    <property type="evidence" value="ECO:0007669"/>
    <property type="project" value="TreeGrafter"/>
</dbReference>
<keyword evidence="7" id="KW-0479">Metal-binding</keyword>
<dbReference type="InterPro" id="IPR036094">
    <property type="entry name" value="NadA_sf"/>
</dbReference>
<keyword evidence="5" id="KW-0662">Pyridine nucleotide biosynthesis</keyword>
<evidence type="ECO:0000256" key="4">
    <source>
        <dbReference type="ARBA" id="ARBA00022485"/>
    </source>
</evidence>
<evidence type="ECO:0000313" key="12">
    <source>
        <dbReference type="Proteomes" id="UP000192920"/>
    </source>
</evidence>
<dbReference type="NCBIfam" id="TIGR00550">
    <property type="entry name" value="nadA"/>
    <property type="match status" value="1"/>
</dbReference>
<protein>
    <recommendedName>
        <fullName evidence="3 10">Quinolinate synthase</fullName>
        <ecNumber evidence="3 10">2.5.1.72</ecNumber>
    </recommendedName>
</protein>
<evidence type="ECO:0000313" key="11">
    <source>
        <dbReference type="EMBL" id="SME96999.1"/>
    </source>
</evidence>
<reference evidence="12" key="1">
    <citation type="submission" date="2017-04" db="EMBL/GenBank/DDBJ databases">
        <authorList>
            <person name="Varghese N."/>
            <person name="Submissions S."/>
        </authorList>
    </citation>
    <scope>NUCLEOTIDE SEQUENCE [LARGE SCALE GENOMIC DNA]</scope>
    <source>
        <strain evidence="12">DSM 22618</strain>
    </source>
</reference>
<dbReference type="InterPro" id="IPR003473">
    <property type="entry name" value="NadA"/>
</dbReference>
<dbReference type="GO" id="GO:0051539">
    <property type="term" value="F:4 iron, 4 sulfur cluster binding"/>
    <property type="evidence" value="ECO:0007669"/>
    <property type="project" value="UniProtKB-KW"/>
</dbReference>
<name>A0A1Y6BCJ0_9NEIS</name>
<gene>
    <name evidence="11" type="ORF">SAMN02745746_00393</name>
</gene>